<gene>
    <name evidence="2" type="ORF">OIU79_004880</name>
</gene>
<dbReference type="GO" id="GO:0005737">
    <property type="term" value="C:cytoplasm"/>
    <property type="evidence" value="ECO:0007669"/>
    <property type="project" value="TreeGrafter"/>
</dbReference>
<reference evidence="2" key="1">
    <citation type="submission" date="2022-11" db="EMBL/GenBank/DDBJ databases">
        <authorList>
            <person name="Hyden B.L."/>
            <person name="Feng K."/>
            <person name="Yates T."/>
            <person name="Jawdy S."/>
            <person name="Smart L.B."/>
            <person name="Muchero W."/>
        </authorList>
    </citation>
    <scope>NUCLEOTIDE SEQUENCE</scope>
    <source>
        <tissue evidence="2">Shoot tip</tissue>
    </source>
</reference>
<dbReference type="Gene3D" id="3.40.50.300">
    <property type="entry name" value="P-loop containing nucleotide triphosphate hydrolases"/>
    <property type="match status" value="1"/>
</dbReference>
<dbReference type="EMBL" id="JAPFFK010000013">
    <property type="protein sequence ID" value="KAJ6726834.1"/>
    <property type="molecule type" value="Genomic_DNA"/>
</dbReference>
<protein>
    <submittedName>
        <fullName evidence="2">DICER-RELATED</fullName>
    </submittedName>
</protein>
<dbReference type="GO" id="GO:0005524">
    <property type="term" value="F:ATP binding"/>
    <property type="evidence" value="ECO:0007669"/>
    <property type="project" value="InterPro"/>
</dbReference>
<dbReference type="CDD" id="cd18034">
    <property type="entry name" value="DEXHc_dicer"/>
    <property type="match status" value="1"/>
</dbReference>
<dbReference type="InterPro" id="IPR011545">
    <property type="entry name" value="DEAD/DEAH_box_helicase_dom"/>
</dbReference>
<dbReference type="AlphaFoldDB" id="A0A9Q0UB69"/>
<dbReference type="InterPro" id="IPR051363">
    <property type="entry name" value="RLR_Helicase"/>
</dbReference>
<keyword evidence="3" id="KW-1185">Reference proteome</keyword>
<evidence type="ECO:0000313" key="2">
    <source>
        <dbReference type="EMBL" id="KAJ6726834.1"/>
    </source>
</evidence>
<feature type="domain" description="Helicase ATP-binding" evidence="1">
    <location>
        <begin position="29"/>
        <end position="163"/>
    </location>
</feature>
<name>A0A9Q0UB69_SALPP</name>
<dbReference type="PANTHER" id="PTHR14074:SF16">
    <property type="entry name" value="ANTIVIRAL INNATE IMMUNE RESPONSE RECEPTOR RIG-I"/>
    <property type="match status" value="1"/>
</dbReference>
<evidence type="ECO:0000259" key="1">
    <source>
        <dbReference type="PROSITE" id="PS51192"/>
    </source>
</evidence>
<dbReference type="OrthoDB" id="6513042at2759"/>
<organism evidence="2 3">
    <name type="scientific">Salix purpurea</name>
    <name type="common">Purple osier willow</name>
    <dbReference type="NCBI Taxonomy" id="77065"/>
    <lineage>
        <taxon>Eukaryota</taxon>
        <taxon>Viridiplantae</taxon>
        <taxon>Streptophyta</taxon>
        <taxon>Embryophyta</taxon>
        <taxon>Tracheophyta</taxon>
        <taxon>Spermatophyta</taxon>
        <taxon>Magnoliopsida</taxon>
        <taxon>eudicotyledons</taxon>
        <taxon>Gunneridae</taxon>
        <taxon>Pentapetalae</taxon>
        <taxon>rosids</taxon>
        <taxon>fabids</taxon>
        <taxon>Malpighiales</taxon>
        <taxon>Salicaceae</taxon>
        <taxon>Saliceae</taxon>
        <taxon>Salix</taxon>
    </lineage>
</organism>
<dbReference type="SUPFAM" id="SSF52540">
    <property type="entry name" value="P-loop containing nucleoside triphosphate hydrolases"/>
    <property type="match status" value="1"/>
</dbReference>
<dbReference type="Proteomes" id="UP001151532">
    <property type="component" value="Chromosome 8"/>
</dbReference>
<reference evidence="2" key="2">
    <citation type="journal article" date="2023" name="Int. J. Mol. Sci.">
        <title>De Novo Assembly and Annotation of 11 Diverse Shrub Willow (Salix) Genomes Reveals Novel Gene Organization in Sex-Linked Regions.</title>
        <authorList>
            <person name="Hyden B."/>
            <person name="Feng K."/>
            <person name="Yates T.B."/>
            <person name="Jawdy S."/>
            <person name="Cereghino C."/>
            <person name="Smart L.B."/>
            <person name="Muchero W."/>
        </authorList>
    </citation>
    <scope>NUCLEOTIDE SEQUENCE</scope>
    <source>
        <tissue evidence="2">Shoot tip</tissue>
    </source>
</reference>
<dbReference type="InterPro" id="IPR027417">
    <property type="entry name" value="P-loop_NTPase"/>
</dbReference>
<dbReference type="GO" id="GO:0003676">
    <property type="term" value="F:nucleic acid binding"/>
    <property type="evidence" value="ECO:0007669"/>
    <property type="project" value="InterPro"/>
</dbReference>
<accession>A0A9Q0UB69</accession>
<dbReference type="InterPro" id="IPR014001">
    <property type="entry name" value="Helicase_ATP-bd"/>
</dbReference>
<comment type="caution">
    <text evidence="2">The sequence shown here is derived from an EMBL/GenBank/DDBJ whole genome shotgun (WGS) entry which is preliminary data.</text>
</comment>
<sequence length="180" mass="20675">MEPVSMDIDTTSQLPADPLPFARSYQLEALEKALKNNTIVFLETGSGKTLIAIMLLRSYAYLIRKPSRFIAVFLVPKVVLVQQQAEALEMHTDLKVGMYWGEMGVDFWDASTWKKEIDKHEVLVMTPQILLNGLRHSFFKLDMIKVMIVDECHHARGKDPLCMHHDRVLSLRVKVWSQPP</sequence>
<evidence type="ECO:0000313" key="3">
    <source>
        <dbReference type="Proteomes" id="UP001151532"/>
    </source>
</evidence>
<dbReference type="SMART" id="SM00487">
    <property type="entry name" value="DEXDc"/>
    <property type="match status" value="1"/>
</dbReference>
<dbReference type="Pfam" id="PF00270">
    <property type="entry name" value="DEAD"/>
    <property type="match status" value="1"/>
</dbReference>
<dbReference type="PANTHER" id="PTHR14074">
    <property type="entry name" value="HELICASE WITH DEATH DOMAIN-RELATED"/>
    <property type="match status" value="1"/>
</dbReference>
<proteinExistence type="predicted"/>
<dbReference type="PROSITE" id="PS51192">
    <property type="entry name" value="HELICASE_ATP_BIND_1"/>
    <property type="match status" value="1"/>
</dbReference>